<reference evidence="3" key="1">
    <citation type="submission" date="2018-05" db="EMBL/GenBank/DDBJ databases">
        <authorList>
            <person name="Lanie J.A."/>
            <person name="Ng W.-L."/>
            <person name="Kazmierczak K.M."/>
            <person name="Andrzejewski T.M."/>
            <person name="Davidsen T.M."/>
            <person name="Wayne K.J."/>
            <person name="Tettelin H."/>
            <person name="Glass J.I."/>
            <person name="Rusch D."/>
            <person name="Podicherti R."/>
            <person name="Tsui H.-C.T."/>
            <person name="Winkler M.E."/>
        </authorList>
    </citation>
    <scope>NUCLEOTIDE SEQUENCE</scope>
</reference>
<protein>
    <recommendedName>
        <fullName evidence="2">Sortilin N-terminal domain-containing protein</fullName>
    </recommendedName>
</protein>
<evidence type="ECO:0000256" key="1">
    <source>
        <dbReference type="ARBA" id="ARBA00022737"/>
    </source>
</evidence>
<organism evidence="3">
    <name type="scientific">marine metagenome</name>
    <dbReference type="NCBI Taxonomy" id="408172"/>
    <lineage>
        <taxon>unclassified sequences</taxon>
        <taxon>metagenomes</taxon>
        <taxon>ecological metagenomes</taxon>
    </lineage>
</organism>
<dbReference type="InterPro" id="IPR015943">
    <property type="entry name" value="WD40/YVTN_repeat-like_dom_sf"/>
</dbReference>
<dbReference type="PANTHER" id="PTHR43739">
    <property type="entry name" value="XYLOGLUCANASE (EUROFUNG)"/>
    <property type="match status" value="1"/>
</dbReference>
<gene>
    <name evidence="3" type="ORF">METZ01_LOCUS285734</name>
</gene>
<feature type="non-terminal residue" evidence="3">
    <location>
        <position position="263"/>
    </location>
</feature>
<feature type="domain" description="Sortilin N-terminal" evidence="2">
    <location>
        <begin position="143"/>
        <end position="263"/>
    </location>
</feature>
<dbReference type="EMBL" id="UINC01085384">
    <property type="protein sequence ID" value="SVC32880.1"/>
    <property type="molecule type" value="Genomic_DNA"/>
</dbReference>
<dbReference type="Gene3D" id="2.130.10.10">
    <property type="entry name" value="YVTN repeat-like/Quinoprotein amine dehydrogenase"/>
    <property type="match status" value="2"/>
</dbReference>
<proteinExistence type="predicted"/>
<dbReference type="PANTHER" id="PTHR43739:SF5">
    <property type="entry name" value="EXO-ALPHA-SIALIDASE"/>
    <property type="match status" value="1"/>
</dbReference>
<dbReference type="AlphaFoldDB" id="A0A382L879"/>
<dbReference type="GO" id="GO:0010411">
    <property type="term" value="P:xyloglucan metabolic process"/>
    <property type="evidence" value="ECO:0007669"/>
    <property type="project" value="TreeGrafter"/>
</dbReference>
<dbReference type="Pfam" id="PF15902">
    <property type="entry name" value="Sortilin-Vps10"/>
    <property type="match status" value="1"/>
</dbReference>
<name>A0A382L879_9ZZZZ</name>
<dbReference type="CDD" id="cd15482">
    <property type="entry name" value="Sialidase_non-viral"/>
    <property type="match status" value="1"/>
</dbReference>
<evidence type="ECO:0000259" key="2">
    <source>
        <dbReference type="Pfam" id="PF15902"/>
    </source>
</evidence>
<dbReference type="InterPro" id="IPR052025">
    <property type="entry name" value="Xyloglucanase_GH74"/>
</dbReference>
<dbReference type="InterPro" id="IPR031778">
    <property type="entry name" value="Sortilin_N"/>
</dbReference>
<evidence type="ECO:0000313" key="3">
    <source>
        <dbReference type="EMBL" id="SVC32880.1"/>
    </source>
</evidence>
<sequence>MHKGRVMFAKRFLLSISASFTTGVLLVSAPPPLTAQQAPSGAVVLDSAFLAGYRWRNLGPDRGGRSIAVSGVKGRPDEAYFGAVGGGLWKTMDGGNNWFSVTDFQITSASVGAVAVSETNPDLVFLGTGETCIRGNIMPGDGVYRSTDAGETWEHVGFEQSHGISKIRIHPTNPDIVYVASFGKYSAPSEERGVFKSSDGGETWLRVLYRNDETGAIDIVIDRNNPDVLYASLWEAYRKEYQMSSGGPGSGMFKSTDAGETWT</sequence>
<dbReference type="SUPFAM" id="SSF110296">
    <property type="entry name" value="Oligoxyloglucan reducing end-specific cellobiohydrolase"/>
    <property type="match status" value="2"/>
</dbReference>
<keyword evidence="1" id="KW-0677">Repeat</keyword>
<accession>A0A382L879</accession>